<dbReference type="AlphaFoldDB" id="A0A9W9Z6X9"/>
<evidence type="ECO:0000313" key="2">
    <source>
        <dbReference type="Proteomes" id="UP001163046"/>
    </source>
</evidence>
<comment type="caution">
    <text evidence="1">The sequence shown here is derived from an EMBL/GenBank/DDBJ whole genome shotgun (WGS) entry which is preliminary data.</text>
</comment>
<keyword evidence="2" id="KW-1185">Reference proteome</keyword>
<evidence type="ECO:0000313" key="1">
    <source>
        <dbReference type="EMBL" id="KAJ7376000.1"/>
    </source>
</evidence>
<protein>
    <submittedName>
        <fullName evidence="1">Uncharacterized protein</fullName>
    </submittedName>
</protein>
<reference evidence="1" key="1">
    <citation type="submission" date="2023-01" db="EMBL/GenBank/DDBJ databases">
        <title>Genome assembly of the deep-sea coral Lophelia pertusa.</title>
        <authorList>
            <person name="Herrera S."/>
            <person name="Cordes E."/>
        </authorList>
    </citation>
    <scope>NUCLEOTIDE SEQUENCE</scope>
    <source>
        <strain evidence="1">USNM1676648</strain>
        <tissue evidence="1">Polyp</tissue>
    </source>
</reference>
<name>A0A9W9Z6X9_9CNID</name>
<organism evidence="1 2">
    <name type="scientific">Desmophyllum pertusum</name>
    <dbReference type="NCBI Taxonomy" id="174260"/>
    <lineage>
        <taxon>Eukaryota</taxon>
        <taxon>Metazoa</taxon>
        <taxon>Cnidaria</taxon>
        <taxon>Anthozoa</taxon>
        <taxon>Hexacorallia</taxon>
        <taxon>Scleractinia</taxon>
        <taxon>Caryophylliina</taxon>
        <taxon>Caryophylliidae</taxon>
        <taxon>Desmophyllum</taxon>
    </lineage>
</organism>
<dbReference type="EMBL" id="MU826422">
    <property type="protein sequence ID" value="KAJ7376000.1"/>
    <property type="molecule type" value="Genomic_DNA"/>
</dbReference>
<sequence length="367" mass="42562">MERRMLSRRIEIYHLLEDFKLAAGCLPVEEKEKQEILQEISFALESNVLVLLECPHLLHSDSGWSKGSSLLFFDASTAETVRGPFEISRDTIDKIDQLEFSPDALWAVKEIEQSRDGEMTVCFSRQVRCNKPMAGVQNNTLVRASWIGNSLESTRETHFSYHPTCSFCSRLREQTESNQESSLATVRQLIIELYPNIFQYQGLKLHFSNMDKAMTVCNIAASGSRCGSWMWFARIVVAGWYSVLVAECLRNCVHVRVKELNQELVWGLKRELKREWNWELKRELELELERELKRERKRELEQEFKWELEQELKWVLKKELERPVLERLERALGVGARAGDRNGAWADVEIEAEAGARAGSKSKSCWS</sequence>
<proteinExistence type="predicted"/>
<gene>
    <name evidence="1" type="ORF">OS493_037552</name>
</gene>
<dbReference type="Proteomes" id="UP001163046">
    <property type="component" value="Unassembled WGS sequence"/>
</dbReference>
<accession>A0A9W9Z6X9</accession>